<gene>
    <name evidence="1" type="ordered locus">CV_1245</name>
</gene>
<evidence type="ECO:0000313" key="2">
    <source>
        <dbReference type="Proteomes" id="UP000001424"/>
    </source>
</evidence>
<evidence type="ECO:0000313" key="1">
    <source>
        <dbReference type="EMBL" id="AAQ58920.1"/>
    </source>
</evidence>
<protein>
    <submittedName>
        <fullName evidence="1">Uncharacterized protein</fullName>
    </submittedName>
</protein>
<dbReference type="KEGG" id="cvi:CV_1245"/>
<dbReference type="AlphaFoldDB" id="Q7NYM8"/>
<dbReference type="Proteomes" id="UP000001424">
    <property type="component" value="Chromosome"/>
</dbReference>
<reference evidence="1 2" key="1">
    <citation type="journal article" date="2003" name="Proc. Natl. Acad. Sci. U.S.A.">
        <title>The complete genome sequence of Chromobacterium violaceum reveals remarkable and exploitable bacterial adaptability.</title>
        <authorList>
            <person name="Vasconcelos A.T.R."/>
            <person name="de Almeida D.F."/>
            <person name="Almeida F.C."/>
            <person name="de Almeida L.G.P."/>
            <person name="de Almeida R."/>
            <person name="Goncalves J.A.A."/>
            <person name="Andrade E.M."/>
            <person name="Antonio R.V."/>
            <person name="Araripe J."/>
            <person name="de Araujo M.F.F."/>
            <person name="Filho S.A."/>
            <person name="Azevedo V."/>
            <person name="Batista A.J."/>
            <person name="Bataus L.A.M."/>
            <person name="Batista J.S."/>
            <person name="Belo A."/>
            <person name="vander Berg C."/>
            <person name="Blamey J."/>
            <person name="Bogo M."/>
            <person name="Bonato S."/>
            <person name="Bordignon J."/>
            <person name="Brito C.A."/>
            <person name="Brocchi M."/>
            <person name="Burity H.A."/>
            <person name="Camargo A.A."/>
            <person name="Cardoso D.D.P."/>
            <person name="Carneiro N.P."/>
            <person name="Carraro D.M."/>
            <person name="Carvalho C.M.B."/>
            <person name="Cascardo J.C.M."/>
            <person name="Cavada B.S."/>
            <person name="Chueire L.M.O."/>
            <person name="Pasa T.B.C."/>
            <person name="Duran N."/>
            <person name="Fagundes N."/>
            <person name="Falcao C.L."/>
            <person name="Fantinatti F."/>
            <person name="Farias I.P."/>
            <person name="Felipe M.S.S."/>
            <person name="Ferrari L.P."/>
            <person name="Ferro J.A."/>
            <person name="Ferro M.I.T."/>
            <person name="Franco G.R."/>
            <person name="Freitas N.S.A."/>
            <person name="Furlan L.R."/>
            <person name="Gazzinelli R.T."/>
            <person name="Gomes E.A."/>
            <person name="Goncalves P.R."/>
            <person name="Grangeiro T.B."/>
            <person name="Grattapaglia D."/>
            <person name="Grisard E.C."/>
            <person name="Guimaraes C.T."/>
            <person name="Hanna E.S."/>
            <person name="Hungria M."/>
            <person name="Jardim S.N."/>
            <person name="Laurino J."/>
            <person name="Leoi L.C.T."/>
            <person name="Fassarella L."/>
            <person name="Lima A."/>
            <person name="Loureiro M.F."/>
            <person name="Lyra M.C.P."/>
            <person name="Macedo M."/>
            <person name="Madeira H.M.F."/>
            <person name="Manfio G.P."/>
            <person name="Maranhao A.Q."/>
            <person name="Martins W.S."/>
            <person name="di Mauro S.M.Z."/>
            <person name="de Medeiros S.R.B."/>
            <person name="Meissner R.D.V."/>
            <person name="Menck C.F.M."/>
            <person name="Moreira M.A.M."/>
            <person name="Nascimento F.F."/>
            <person name="Nicolas M.F."/>
            <person name="Oliveira J.G."/>
            <person name="Oliveira S.C."/>
            <person name="Paixao R.F.C."/>
            <person name="Parente J.A."/>
            <person name="Pedrosa F.O."/>
            <person name="Pena S.J.D."/>
            <person name="Perreira J.O."/>
            <person name="Perreira M."/>
            <person name="Pinto L.S.R.C."/>
            <person name="Pinto L.S."/>
            <person name="Porto J.I.R."/>
            <person name="Potrich D.P."/>
            <person name="Neto C.E.R."/>
            <person name="Reis A.M.M."/>
            <person name="Rigo L.U."/>
            <person name="Rondinelli E."/>
            <person name="dos Santos E.B.P."/>
            <person name="Santos F.R."/>
            <person name="Schneider M.P.C."/>
            <person name="Seuanez H.N."/>
            <person name="Silva A.M.R."/>
            <person name="da Silva A.L.C."/>
            <person name="Silva D.W."/>
            <person name="Silva R."/>
            <person name="Simoes I.C."/>
            <person name="Simon D."/>
            <person name="Soares C.M.A."/>
            <person name="Soares R.B.A."/>
            <person name="Souza E.M."/>
            <person name="Souza K.R.L."/>
            <person name="Souza R.C."/>
            <person name="Steffens M.B.R."/>
            <person name="Steindel M."/>
            <person name="Teixeira S.R."/>
            <person name="Urmenyi T."/>
            <person name="Vettore A."/>
            <person name="Wassem R."/>
            <person name="Zaha A."/>
            <person name="Simpson A.J.G."/>
        </authorList>
    </citation>
    <scope>NUCLEOTIDE SEQUENCE [LARGE SCALE GENOMIC DNA]</scope>
    <source>
        <strain evidence="2">ATCC 12472 / DSM 30191 / JCM 1249 / NBRC 12614 / NCIMB 9131 / NCTC 9757</strain>
    </source>
</reference>
<organism evidence="1 2">
    <name type="scientific">Chromobacterium violaceum (strain ATCC 12472 / DSM 30191 / JCM 1249 / CCUG 213 / NBRC 12614 / NCIMB 9131 / NCTC 9757 / MK)</name>
    <dbReference type="NCBI Taxonomy" id="243365"/>
    <lineage>
        <taxon>Bacteria</taxon>
        <taxon>Pseudomonadati</taxon>
        <taxon>Pseudomonadota</taxon>
        <taxon>Betaproteobacteria</taxon>
        <taxon>Neisseriales</taxon>
        <taxon>Chromobacteriaceae</taxon>
        <taxon>Chromobacterium</taxon>
    </lineage>
</organism>
<keyword evidence="2" id="KW-1185">Reference proteome</keyword>
<accession>Q7NYM8</accession>
<dbReference type="EMBL" id="AE016825">
    <property type="protein sequence ID" value="AAQ58920.1"/>
    <property type="molecule type" value="Genomic_DNA"/>
</dbReference>
<name>Q7NYM8_CHRVO</name>
<dbReference type="HOGENOM" id="CLU_2245144_0_0_4"/>
<proteinExistence type="predicted"/>
<sequence length="104" mass="11847">MHHQIQLKSAKCSKERMGTFAKPHHRTPSHVLVATTSIQTIPQKTTFDRMPIKGIRVDQAQTALDHYPNKSFTNSNFTRFGRGVHILPLLIGKINHLTVNFITF</sequence>